<name>A6HDH2_RAT</name>
<dbReference type="EMBL" id="CH473948">
    <property type="protein sequence ID" value="EDM04078.1"/>
    <property type="molecule type" value="Genomic_DNA"/>
</dbReference>
<dbReference type="RGD" id="70886">
    <property type="gene designation" value="Kcnip1"/>
</dbReference>
<feature type="region of interest" description="Disordered" evidence="1">
    <location>
        <begin position="1"/>
        <end position="24"/>
    </location>
</feature>
<dbReference type="Gene3D" id="1.10.238.10">
    <property type="entry name" value="EF-hand"/>
    <property type="match status" value="1"/>
</dbReference>
<organism evidence="2 3">
    <name type="scientific">Rattus norvegicus</name>
    <name type="common">Rat</name>
    <dbReference type="NCBI Taxonomy" id="10116"/>
    <lineage>
        <taxon>Eukaryota</taxon>
        <taxon>Metazoa</taxon>
        <taxon>Chordata</taxon>
        <taxon>Craniata</taxon>
        <taxon>Vertebrata</taxon>
        <taxon>Euteleostomi</taxon>
        <taxon>Mammalia</taxon>
        <taxon>Eutheria</taxon>
        <taxon>Euarchontoglires</taxon>
        <taxon>Glires</taxon>
        <taxon>Rodentia</taxon>
        <taxon>Myomorpha</taxon>
        <taxon>Muroidea</taxon>
        <taxon>Muridae</taxon>
        <taxon>Murinae</taxon>
        <taxon>Rattus</taxon>
    </lineage>
</organism>
<gene>
    <name evidence="2 4" type="primary">Kcnip1</name>
    <name evidence="2" type="ORF">rCG_35293</name>
</gene>
<evidence type="ECO:0000313" key="2">
    <source>
        <dbReference type="EMBL" id="EDM04078.1"/>
    </source>
</evidence>
<proteinExistence type="predicted"/>
<dbReference type="Proteomes" id="UP000234681">
    <property type="component" value="Chromosome 10"/>
</dbReference>
<sequence length="82" mass="9362">MGAVMGTFSSLQTKQRRPSKDKIEDDLEMTMVCHRPEGLEQLEAQTNFTKRELQVLYRGFKNMPAHTHITSSMPSTPPRQAL</sequence>
<reference evidence="2 3" key="1">
    <citation type="submission" date="2005-07" db="EMBL/GenBank/DDBJ databases">
        <authorList>
            <person name="Mural R.J."/>
            <person name="Li P.W."/>
            <person name="Adams M.D."/>
            <person name="Amanatides P.G."/>
            <person name="Baden-Tillson H."/>
            <person name="Barnstead M."/>
            <person name="Chin S.H."/>
            <person name="Dew I."/>
            <person name="Evans C.A."/>
            <person name="Ferriera S."/>
            <person name="Flanigan M."/>
            <person name="Fosler C."/>
            <person name="Glodek A."/>
            <person name="Gu Z."/>
            <person name="Holt R.A."/>
            <person name="Jennings D."/>
            <person name="Kraft C.L."/>
            <person name="Lu F."/>
            <person name="Nguyen T."/>
            <person name="Nusskern D.R."/>
            <person name="Pfannkoch C.M."/>
            <person name="Sitter C."/>
            <person name="Sutton G.G."/>
            <person name="Venter J.C."/>
            <person name="Wang Z."/>
            <person name="Woodage T."/>
            <person name="Zheng X.H."/>
            <person name="Zhong F."/>
        </authorList>
    </citation>
    <scope>NUCLEOTIDE SEQUENCE [LARGE SCALE GENOMIC DNA]</scope>
    <source>
        <strain>BN</strain>
        <strain evidence="3">Sprague-Dawley</strain>
    </source>
</reference>
<evidence type="ECO:0000313" key="4">
    <source>
        <dbReference type="RGD" id="70886"/>
    </source>
</evidence>
<protein>
    <submittedName>
        <fullName evidence="2">Kv channel-interacting protein 1, isoform CRA_d</fullName>
    </submittedName>
</protein>
<evidence type="ECO:0000256" key="1">
    <source>
        <dbReference type="SAM" id="MobiDB-lite"/>
    </source>
</evidence>
<accession>A6HDH2</accession>
<evidence type="ECO:0000313" key="3">
    <source>
        <dbReference type="Proteomes" id="UP000234681"/>
    </source>
</evidence>
<dbReference type="AlphaFoldDB" id="A6HDH2"/>